<evidence type="ECO:0000313" key="1">
    <source>
        <dbReference type="EMBL" id="ETK90673.1"/>
    </source>
</evidence>
<dbReference type="EMBL" id="KI685459">
    <property type="protein sequence ID" value="ETK90673.1"/>
    <property type="molecule type" value="Genomic_DNA"/>
</dbReference>
<evidence type="ECO:0000313" key="3">
    <source>
        <dbReference type="Proteomes" id="UP000053864"/>
    </source>
</evidence>
<gene>
    <name evidence="1" type="ORF">L915_05602</name>
    <name evidence="2" type="ORF">L916_05544</name>
</gene>
<sequence>KSNKKNFTKYPDAMLRLLSPPRRPCGLRMDLLCIRVVAYDEFVRYEEQLRLDDRPLHPIPVLLGPNETMVEYERDFELWLAIRNVSLESLQGHPGVERLFRLDHSNSRYMERRRQYCGTKTQPVSYEERGPPDKWRHNEEIIPLNYCQERQFRTRSELLDWRLVSPEAFLRAMEDFGPNGRMYRGEKLRPIAVVLRPGEASSGYELNFQRWLSKKNLTLEMLHDDPEEERRLRQCFAYIRAYELMDRKCAMQRLKNQNARKELSMDRYSKRPRLEFDDVNTMDISVFDQSVPVDNGMNSLSKAEDDAYSCASSTTISEPLYSPTDFEAERSGVRDNMVKNEAHVISPGAGNCVVTATSEDGVVKPANADIYAAASKTLLKAKQVEADSVEHELIKDYLRVSRQAFRGEAAANNSFSRTKTELLIHVDSATENSMHTGAVRNELVGKKHRQNAALASLIAHEWRDKQENLQRGIQSLVGDSEELSHDEVVAVYDKLQQNHDEILPLRIKLNNRLSWLKATDTDRDAQFQELREISRALDGKLAQRSMLRERGRLLCLDLLRSNEENQMQAMSWLKKGSASNS</sequence>
<proteinExistence type="predicted"/>
<organism evidence="2 3">
    <name type="scientific">Phytophthora nicotianae</name>
    <name type="common">Potato buckeye rot agent</name>
    <name type="synonym">Phytophthora parasitica</name>
    <dbReference type="NCBI Taxonomy" id="4792"/>
    <lineage>
        <taxon>Eukaryota</taxon>
        <taxon>Sar</taxon>
        <taxon>Stramenopiles</taxon>
        <taxon>Oomycota</taxon>
        <taxon>Peronosporomycetes</taxon>
        <taxon>Peronosporales</taxon>
        <taxon>Peronosporaceae</taxon>
        <taxon>Phytophthora</taxon>
    </lineage>
</organism>
<feature type="non-terminal residue" evidence="2">
    <location>
        <position position="1"/>
    </location>
</feature>
<dbReference type="Proteomes" id="UP000053864">
    <property type="component" value="Unassembled WGS sequence"/>
</dbReference>
<evidence type="ECO:0000313" key="2">
    <source>
        <dbReference type="EMBL" id="ETL44080.1"/>
    </source>
</evidence>
<reference evidence="2 3" key="2">
    <citation type="submission" date="2013-11" db="EMBL/GenBank/DDBJ databases">
        <title>The Genome Sequence of Phytophthora parasitica CJ05E6.</title>
        <authorList>
            <consortium name="The Broad Institute Genomics Platform"/>
            <person name="Russ C."/>
            <person name="Tyler B."/>
            <person name="Panabieres F."/>
            <person name="Shan W."/>
            <person name="Tripathy S."/>
            <person name="Grunwald N."/>
            <person name="Machado M."/>
            <person name="Johnson C.S."/>
            <person name="Arredondo F."/>
            <person name="Hong C."/>
            <person name="Coffey M."/>
            <person name="Young S.K."/>
            <person name="Zeng Q."/>
            <person name="Gargeya S."/>
            <person name="Fitzgerald M."/>
            <person name="Abouelleil A."/>
            <person name="Alvarado L."/>
            <person name="Chapman S.B."/>
            <person name="Gainer-Dewar J."/>
            <person name="Goldberg J."/>
            <person name="Griggs A."/>
            <person name="Gujja S."/>
            <person name="Hansen M."/>
            <person name="Howarth C."/>
            <person name="Imamovic A."/>
            <person name="Ireland A."/>
            <person name="Larimer J."/>
            <person name="McCowan C."/>
            <person name="Murphy C."/>
            <person name="Pearson M."/>
            <person name="Poon T.W."/>
            <person name="Priest M."/>
            <person name="Roberts A."/>
            <person name="Saif S."/>
            <person name="Shea T."/>
            <person name="Sykes S."/>
            <person name="Wortman J."/>
            <person name="Nusbaum C."/>
            <person name="Birren B."/>
        </authorList>
    </citation>
    <scope>NUCLEOTIDE SEQUENCE [LARGE SCALE GENOMIC DNA]</scope>
    <source>
        <strain evidence="2 3">CJ05E6</strain>
    </source>
</reference>
<reference evidence="1" key="1">
    <citation type="submission" date="2013-11" db="EMBL/GenBank/DDBJ databases">
        <title>The Genome Sequence of Phytophthora parasitica CJ02B3.</title>
        <authorList>
            <consortium name="The Broad Institute Genomics Platform"/>
            <person name="Russ C."/>
            <person name="Tyler B."/>
            <person name="Panabieres F."/>
            <person name="Shan W."/>
            <person name="Tripathy S."/>
            <person name="Grunwald N."/>
            <person name="Machado M."/>
            <person name="Johnson C.S."/>
            <person name="Arredondo F."/>
            <person name="Hong C."/>
            <person name="Coffey M."/>
            <person name="Young S.K."/>
            <person name="Zeng Q."/>
            <person name="Gargeya S."/>
            <person name="Fitzgerald M."/>
            <person name="Abouelleil A."/>
            <person name="Alvarado L."/>
            <person name="Chapman S.B."/>
            <person name="Gainer-Dewar J."/>
            <person name="Goldberg J."/>
            <person name="Griggs A."/>
            <person name="Gujja S."/>
            <person name="Hansen M."/>
            <person name="Howarth C."/>
            <person name="Imamovic A."/>
            <person name="Ireland A."/>
            <person name="Larimer J."/>
            <person name="McCowan C."/>
            <person name="Murphy C."/>
            <person name="Pearson M."/>
            <person name="Poon T.W."/>
            <person name="Priest M."/>
            <person name="Roberts A."/>
            <person name="Saif S."/>
            <person name="Shea T."/>
            <person name="Sykes S."/>
            <person name="Wortman J."/>
            <person name="Nusbaum C."/>
            <person name="Birren B."/>
        </authorList>
    </citation>
    <scope>NUCLEOTIDE SEQUENCE [LARGE SCALE GENOMIC DNA]</scope>
    <source>
        <strain evidence="1">CJ02B3</strain>
    </source>
</reference>
<dbReference type="AlphaFoldDB" id="W2JCD0"/>
<protein>
    <submittedName>
        <fullName evidence="2">Uncharacterized protein</fullName>
    </submittedName>
</protein>
<dbReference type="EMBL" id="KI672019">
    <property type="protein sequence ID" value="ETL44080.1"/>
    <property type="molecule type" value="Genomic_DNA"/>
</dbReference>
<dbReference type="VEuPathDB" id="FungiDB:PPTG_10336"/>
<name>W2JCD0_PHYNI</name>
<accession>W2JCD0</accession>
<dbReference type="Proteomes" id="UP000053236">
    <property type="component" value="Unassembled WGS sequence"/>
</dbReference>